<dbReference type="SUPFAM" id="SSF56112">
    <property type="entry name" value="Protein kinase-like (PK-like)"/>
    <property type="match status" value="1"/>
</dbReference>
<evidence type="ECO:0000256" key="4">
    <source>
        <dbReference type="ARBA" id="ARBA00022840"/>
    </source>
</evidence>
<keyword evidence="6" id="KW-0812">Transmembrane</keyword>
<keyword evidence="6" id="KW-0472">Membrane</keyword>
<keyword evidence="2 5" id="KW-0547">Nucleotide-binding</keyword>
<evidence type="ECO:0000256" key="3">
    <source>
        <dbReference type="ARBA" id="ARBA00022777"/>
    </source>
</evidence>
<dbReference type="Proteomes" id="UP000004947">
    <property type="component" value="Unassembled WGS sequence"/>
</dbReference>
<dbReference type="SMART" id="SM00220">
    <property type="entry name" value="S_TKc"/>
    <property type="match status" value="1"/>
</dbReference>
<dbReference type="PANTHER" id="PTHR43289:SF34">
    <property type="entry name" value="SERINE_THREONINE-PROTEIN KINASE YBDM-RELATED"/>
    <property type="match status" value="1"/>
</dbReference>
<dbReference type="InterPro" id="IPR017441">
    <property type="entry name" value="Protein_kinase_ATP_BS"/>
</dbReference>
<accession>A6DFE3</accession>
<evidence type="ECO:0000256" key="2">
    <source>
        <dbReference type="ARBA" id="ARBA00022741"/>
    </source>
</evidence>
<dbReference type="Gene3D" id="1.10.510.10">
    <property type="entry name" value="Transferase(Phosphotransferase) domain 1"/>
    <property type="match status" value="1"/>
</dbReference>
<keyword evidence="9" id="KW-1185">Reference proteome</keyword>
<evidence type="ECO:0000313" key="9">
    <source>
        <dbReference type="Proteomes" id="UP000004947"/>
    </source>
</evidence>
<dbReference type="InterPro" id="IPR011009">
    <property type="entry name" value="Kinase-like_dom_sf"/>
</dbReference>
<dbReference type="Gene3D" id="3.30.200.20">
    <property type="entry name" value="Phosphorylase Kinase, domain 1"/>
    <property type="match status" value="1"/>
</dbReference>
<evidence type="ECO:0000256" key="5">
    <source>
        <dbReference type="PROSITE-ProRule" id="PRU10141"/>
    </source>
</evidence>
<organism evidence="8 9">
    <name type="scientific">Lentisphaera araneosa HTCC2155</name>
    <dbReference type="NCBI Taxonomy" id="313628"/>
    <lineage>
        <taxon>Bacteria</taxon>
        <taxon>Pseudomonadati</taxon>
        <taxon>Lentisphaerota</taxon>
        <taxon>Lentisphaeria</taxon>
        <taxon>Lentisphaerales</taxon>
        <taxon>Lentisphaeraceae</taxon>
        <taxon>Lentisphaera</taxon>
    </lineage>
</organism>
<comment type="caution">
    <text evidence="8">The sequence shown here is derived from an EMBL/GenBank/DDBJ whole genome shotgun (WGS) entry which is preliminary data.</text>
</comment>
<reference evidence="8 9" key="1">
    <citation type="journal article" date="2010" name="J. Bacteriol.">
        <title>Genome sequence of Lentisphaera araneosa HTCC2155T, the type species of the order Lentisphaerales in the phylum Lentisphaerae.</title>
        <authorList>
            <person name="Thrash J.C."/>
            <person name="Cho J.C."/>
            <person name="Vergin K.L."/>
            <person name="Morris R.M."/>
            <person name="Giovannoni S.J."/>
        </authorList>
    </citation>
    <scope>NUCLEOTIDE SEQUENCE [LARGE SCALE GENOMIC DNA]</scope>
    <source>
        <strain evidence="8 9">HTCC2155</strain>
    </source>
</reference>
<dbReference type="PROSITE" id="PS50011">
    <property type="entry name" value="PROTEIN_KINASE_DOM"/>
    <property type="match status" value="1"/>
</dbReference>
<dbReference type="PROSITE" id="PS00107">
    <property type="entry name" value="PROTEIN_KINASE_ATP"/>
    <property type="match status" value="1"/>
</dbReference>
<evidence type="ECO:0000256" key="6">
    <source>
        <dbReference type="SAM" id="Phobius"/>
    </source>
</evidence>
<dbReference type="GO" id="GO:0005524">
    <property type="term" value="F:ATP binding"/>
    <property type="evidence" value="ECO:0007669"/>
    <property type="project" value="UniProtKB-UniRule"/>
</dbReference>
<dbReference type="InterPro" id="IPR000719">
    <property type="entry name" value="Prot_kinase_dom"/>
</dbReference>
<keyword evidence="1" id="KW-0808">Transferase</keyword>
<dbReference type="EMBL" id="ABCK01000001">
    <property type="protein sequence ID" value="EDM29523.1"/>
    <property type="molecule type" value="Genomic_DNA"/>
</dbReference>
<keyword evidence="4 5" id="KW-0067">ATP-binding</keyword>
<dbReference type="GO" id="GO:0004674">
    <property type="term" value="F:protein serine/threonine kinase activity"/>
    <property type="evidence" value="ECO:0007669"/>
    <property type="project" value="TreeGrafter"/>
</dbReference>
<dbReference type="eggNOG" id="COG0515">
    <property type="taxonomic scope" value="Bacteria"/>
</dbReference>
<dbReference type="OrthoDB" id="6111975at2"/>
<name>A6DFE3_9BACT</name>
<dbReference type="PANTHER" id="PTHR43289">
    <property type="entry name" value="MITOGEN-ACTIVATED PROTEIN KINASE KINASE KINASE 20-RELATED"/>
    <property type="match status" value="1"/>
</dbReference>
<proteinExistence type="predicted"/>
<sequence>MLIKVSCPACAEVFAADSAECGHSVNCPSCSSEFQIPLQGELEVGNIIDDHIIKEFIGKGSMGFVFLAEHLLMNRQVALKTISPDQLHTEGTVDLFIKEVQNSAALQHPNIVTTYNAGCKNNIFFITMQYVDGHDLSDVVNENKTLDEKGALTLVKEIAQALSYAWNDHNMIHRDIKPENIRCNSKGRYLVMDFGLAMQGGVDDSGYINGTPDFMSPEQATMKEVDFHTDMYSLGLVMIYALSGKRIYQGTPQEVLQMQVSSPIPSLEELAPNKSFSSKIHTIIGKMTAKNPDDRYESWEKLMLLLDKALGSEGSAKAASKPAPEKKKNAIKANKATVQHTAAANKTIRRQNSGLGFAIYTFFCFMVLMCYLYYIGRIPDFLNLL</sequence>
<protein>
    <submittedName>
        <fullName evidence="8">Serine-threonine protein kinase</fullName>
    </submittedName>
</protein>
<feature type="binding site" evidence="5">
    <location>
        <position position="80"/>
    </location>
    <ligand>
        <name>ATP</name>
        <dbReference type="ChEBI" id="CHEBI:30616"/>
    </ligand>
</feature>
<dbReference type="RefSeq" id="WP_007276645.1">
    <property type="nucleotide sequence ID" value="NZ_ABCK01000001.1"/>
</dbReference>
<dbReference type="AlphaFoldDB" id="A6DFE3"/>
<evidence type="ECO:0000259" key="7">
    <source>
        <dbReference type="PROSITE" id="PS50011"/>
    </source>
</evidence>
<dbReference type="STRING" id="313628.LNTAR_17273"/>
<evidence type="ECO:0000313" key="8">
    <source>
        <dbReference type="EMBL" id="EDM29523.1"/>
    </source>
</evidence>
<dbReference type="Pfam" id="PF00069">
    <property type="entry name" value="Pkinase"/>
    <property type="match status" value="1"/>
</dbReference>
<feature type="transmembrane region" description="Helical" evidence="6">
    <location>
        <begin position="355"/>
        <end position="375"/>
    </location>
</feature>
<evidence type="ECO:0000256" key="1">
    <source>
        <dbReference type="ARBA" id="ARBA00022679"/>
    </source>
</evidence>
<feature type="domain" description="Protein kinase" evidence="7">
    <location>
        <begin position="51"/>
        <end position="310"/>
    </location>
</feature>
<keyword evidence="3 8" id="KW-0418">Kinase</keyword>
<gene>
    <name evidence="8" type="ORF">LNTAR_17273</name>
</gene>
<dbReference type="CDD" id="cd14014">
    <property type="entry name" value="STKc_PknB_like"/>
    <property type="match status" value="1"/>
</dbReference>
<keyword evidence="6" id="KW-1133">Transmembrane helix</keyword>